<dbReference type="EMBL" id="LLXV01000057">
    <property type="protein sequence ID" value="KRG48440.1"/>
    <property type="molecule type" value="Genomic_DNA"/>
</dbReference>
<gene>
    <name evidence="1" type="ORF">ARC23_16505</name>
</gene>
<organism evidence="1 2">
    <name type="scientific">Stenotrophomonas beteli</name>
    <dbReference type="NCBI Taxonomy" id="3384461"/>
    <lineage>
        <taxon>Bacteria</taxon>
        <taxon>Pseudomonadati</taxon>
        <taxon>Pseudomonadota</taxon>
        <taxon>Gammaproteobacteria</taxon>
        <taxon>Lysobacterales</taxon>
        <taxon>Lysobacteraceae</taxon>
        <taxon>Stenotrophomonas</taxon>
        <taxon>Stenotrophomonas maltophilia group</taxon>
    </lineage>
</organism>
<name>A0A0R0B5X5_9GAMM</name>
<accession>A0A0R0B5X5</accession>
<evidence type="ECO:0000313" key="2">
    <source>
        <dbReference type="Proteomes" id="UP000051757"/>
    </source>
</evidence>
<dbReference type="AlphaFoldDB" id="A0A0R0B5X5"/>
<proteinExistence type="predicted"/>
<dbReference type="Proteomes" id="UP000051757">
    <property type="component" value="Unassembled WGS sequence"/>
</dbReference>
<comment type="caution">
    <text evidence="1">The sequence shown here is derived from an EMBL/GenBank/DDBJ whole genome shotgun (WGS) entry which is preliminary data.</text>
</comment>
<evidence type="ECO:0000313" key="1">
    <source>
        <dbReference type="EMBL" id="KRG48440.1"/>
    </source>
</evidence>
<protein>
    <submittedName>
        <fullName evidence="1">Uncharacterized protein</fullName>
    </submittedName>
</protein>
<sequence>MKWHANWPQLRLGSARVRDLDILLACTKRETKSQSALAFARFGVPCEDLKQCLAAGLLKTPELAFALLTHIFDFDAQRIFSGDSAHAALETHTVWLGIAVAFAS</sequence>
<keyword evidence="2" id="KW-1185">Reference proteome</keyword>
<reference evidence="1 2" key="1">
    <citation type="journal article" date="2016" name="Front. Microbiol.">
        <title>Genome Sequence of Type Strains of Genus Stenotrophomonas.</title>
        <authorList>
            <person name="Patil P.P."/>
            <person name="Midha S."/>
            <person name="Kumar S."/>
            <person name="Patil P.B."/>
        </authorList>
    </citation>
    <scope>NUCLEOTIDE SEQUENCE [LARGE SCALE GENOMIC DNA]</scope>
    <source>
        <strain evidence="1 2">LMG 978</strain>
    </source>
</reference>